<evidence type="ECO:0000256" key="2">
    <source>
        <dbReference type="ARBA" id="ARBA00022692"/>
    </source>
</evidence>
<evidence type="ECO:0000256" key="4">
    <source>
        <dbReference type="ARBA" id="ARBA00023136"/>
    </source>
</evidence>
<dbReference type="GO" id="GO:0009003">
    <property type="term" value="F:signal peptidase activity"/>
    <property type="evidence" value="ECO:0007669"/>
    <property type="project" value="UniProtKB-EC"/>
</dbReference>
<feature type="transmembrane region" description="Helical" evidence="6">
    <location>
        <begin position="150"/>
        <end position="169"/>
    </location>
</feature>
<keyword evidence="4 6" id="KW-0472">Membrane</keyword>
<dbReference type="RefSeq" id="WP_227616411.1">
    <property type="nucleotide sequence ID" value="NZ_JAJEPR010000083.1"/>
</dbReference>
<evidence type="ECO:0000313" key="8">
    <source>
        <dbReference type="Proteomes" id="UP001197875"/>
    </source>
</evidence>
<reference evidence="7 8" key="1">
    <citation type="submission" date="2021-10" db="EMBL/GenBank/DDBJ databases">
        <title>Anaerobic single-cell dispensing facilitates the cultivation of human gut bacteria.</title>
        <authorList>
            <person name="Afrizal A."/>
        </authorList>
    </citation>
    <scope>NUCLEOTIDE SEQUENCE [LARGE SCALE GENOMIC DNA]</scope>
    <source>
        <strain evidence="7 8">CLA-AA-H277</strain>
    </source>
</reference>
<name>A0AAE3DW47_9FIRM</name>
<feature type="transmembrane region" description="Helical" evidence="6">
    <location>
        <begin position="6"/>
        <end position="30"/>
    </location>
</feature>
<evidence type="ECO:0000256" key="3">
    <source>
        <dbReference type="ARBA" id="ARBA00022989"/>
    </source>
</evidence>
<dbReference type="InterPro" id="IPR019533">
    <property type="entry name" value="Peptidase_S26"/>
</dbReference>
<keyword evidence="8" id="KW-1185">Reference proteome</keyword>
<keyword evidence="2 6" id="KW-0812">Transmembrane</keyword>
<dbReference type="InterPro" id="IPR036286">
    <property type="entry name" value="LexA/Signal_pep-like_sf"/>
</dbReference>
<organism evidence="7 8">
    <name type="scientific">Fusicatenibacter faecihominis</name>
    <dbReference type="NCBI Taxonomy" id="2881276"/>
    <lineage>
        <taxon>Bacteria</taxon>
        <taxon>Bacillati</taxon>
        <taxon>Bacillota</taxon>
        <taxon>Clostridia</taxon>
        <taxon>Lachnospirales</taxon>
        <taxon>Lachnospiraceae</taxon>
        <taxon>Fusicatenibacter</taxon>
    </lineage>
</organism>
<keyword evidence="7" id="KW-0378">Hydrolase</keyword>
<evidence type="ECO:0000256" key="1">
    <source>
        <dbReference type="ARBA" id="ARBA00004370"/>
    </source>
</evidence>
<dbReference type="GO" id="GO:0004252">
    <property type="term" value="F:serine-type endopeptidase activity"/>
    <property type="evidence" value="ECO:0007669"/>
    <property type="project" value="UniProtKB-UniRule"/>
</dbReference>
<dbReference type="NCBIfam" id="TIGR02228">
    <property type="entry name" value="sigpep_I_arch"/>
    <property type="match status" value="1"/>
</dbReference>
<evidence type="ECO:0000256" key="6">
    <source>
        <dbReference type="SAM" id="Phobius"/>
    </source>
</evidence>
<dbReference type="EMBL" id="JAJEPR010000083">
    <property type="protein sequence ID" value="MCC2191628.1"/>
    <property type="molecule type" value="Genomic_DNA"/>
</dbReference>
<dbReference type="CDD" id="cd06530">
    <property type="entry name" value="S26_SPase_I"/>
    <property type="match status" value="1"/>
</dbReference>
<dbReference type="GO" id="GO:0016020">
    <property type="term" value="C:membrane"/>
    <property type="evidence" value="ECO:0007669"/>
    <property type="project" value="UniProtKB-SubCell"/>
</dbReference>
<proteinExistence type="predicted"/>
<dbReference type="SUPFAM" id="SSF51306">
    <property type="entry name" value="LexA/Signal peptidase"/>
    <property type="match status" value="1"/>
</dbReference>
<dbReference type="EC" id="3.4.21.89" evidence="5"/>
<comment type="caution">
    <text evidence="7">The sequence shown here is derived from an EMBL/GenBank/DDBJ whole genome shotgun (WGS) entry which is preliminary data.</text>
</comment>
<accession>A0AAE3DW47</accession>
<dbReference type="InterPro" id="IPR001733">
    <property type="entry name" value="Peptidase_S26B"/>
</dbReference>
<gene>
    <name evidence="7" type="ORF">LKD71_17860</name>
</gene>
<evidence type="ECO:0000313" key="7">
    <source>
        <dbReference type="EMBL" id="MCC2191628.1"/>
    </source>
</evidence>
<protein>
    <recommendedName>
        <fullName evidence="5">Signal peptidase I</fullName>
        <ecNumber evidence="5">3.4.21.89</ecNumber>
    </recommendedName>
</protein>
<keyword evidence="3 6" id="KW-1133">Transmembrane helix</keyword>
<dbReference type="GO" id="GO:0006465">
    <property type="term" value="P:signal peptide processing"/>
    <property type="evidence" value="ECO:0007669"/>
    <property type="project" value="UniProtKB-UniRule"/>
</dbReference>
<comment type="subcellular location">
    <subcellularLocation>
        <location evidence="1">Membrane</location>
    </subcellularLocation>
</comment>
<evidence type="ECO:0000256" key="5">
    <source>
        <dbReference type="NCBIfam" id="TIGR02228"/>
    </source>
</evidence>
<dbReference type="Proteomes" id="UP001197875">
    <property type="component" value="Unassembled WGS sequence"/>
</dbReference>
<dbReference type="AlphaFoldDB" id="A0AAE3DW47"/>
<sequence length="205" mass="22457">MVKKVIFALINFLSIAIIAAAVAVLCIVLMTKPGKAPSVLGYTVLRVTTGSMAPTYEVDTLIVVKKTDPAEIREGDVISFYSLDPALDGAVNTHRVVSVEKKGDGYIYQTKGDANNVADAYDVQSEYLVGKVIWSSLILGKISRLAANPLIFIPVILLPLSVILLTNLIHTVRLAKKITREEEEAAVREAVEELRKRKNQEKPLE</sequence>